<feature type="transmembrane region" description="Helical" evidence="2">
    <location>
        <begin position="89"/>
        <end position="118"/>
    </location>
</feature>
<accession>A0A6A5BKD4</accession>
<dbReference type="AlphaFoldDB" id="A0A6A5BKD4"/>
<evidence type="ECO:0000313" key="4">
    <source>
        <dbReference type="Proteomes" id="UP000444721"/>
    </source>
</evidence>
<feature type="compositionally biased region" description="Polar residues" evidence="1">
    <location>
        <begin position="1"/>
        <end position="11"/>
    </location>
</feature>
<name>A0A6A5BKD4_NAEFO</name>
<keyword evidence="2" id="KW-1133">Transmembrane helix</keyword>
<dbReference type="EMBL" id="VFQX01000061">
    <property type="protein sequence ID" value="KAF0973309.1"/>
    <property type="molecule type" value="Genomic_DNA"/>
</dbReference>
<protein>
    <submittedName>
        <fullName evidence="3">Uncharacterized protein</fullName>
    </submittedName>
</protein>
<dbReference type="VEuPathDB" id="AmoebaDB:FDP41_008516"/>
<comment type="caution">
    <text evidence="3">The sequence shown here is derived from an EMBL/GenBank/DDBJ whole genome shotgun (WGS) entry which is preliminary data.</text>
</comment>
<feature type="region of interest" description="Disordered" evidence="1">
    <location>
        <begin position="1"/>
        <end position="67"/>
    </location>
</feature>
<proteinExistence type="predicted"/>
<keyword evidence="2" id="KW-0812">Transmembrane</keyword>
<evidence type="ECO:0000256" key="2">
    <source>
        <dbReference type="SAM" id="Phobius"/>
    </source>
</evidence>
<gene>
    <name evidence="3" type="ORF">FDP41_008516</name>
</gene>
<evidence type="ECO:0000313" key="3">
    <source>
        <dbReference type="EMBL" id="KAF0973309.1"/>
    </source>
</evidence>
<feature type="transmembrane region" description="Helical" evidence="2">
    <location>
        <begin position="249"/>
        <end position="272"/>
    </location>
</feature>
<sequence>MDPTTTNFTLHESTRSDMPSLKDKDPFSSGFPEQQEAFSEPISQLQQQQPFESSSPAQEPISHQSIPFEPVEPFPKQSLSKNRNNLRSLVLWFLAMSVILCLVGILCFSIGGALFGVVNADPELKLDPNALMYVHRNCCVISDVVECTSTNFSRRAERCRFNVTFPLLGIEVLTSDPLRGNGVNCFVNNTNNTSTKWISLITTFRYSSSKVRATFSNQSYVSCYTNKEESKVAILDPISELYEGYTSGAIATVTIGSVSIGFVITVGVYLFIKMIGESPRRETNKSQFVQ</sequence>
<reference evidence="3 4" key="1">
    <citation type="journal article" date="2019" name="Sci. Rep.">
        <title>Nanopore sequencing improves the draft genome of the human pathogenic amoeba Naegleria fowleri.</title>
        <authorList>
            <person name="Liechti N."/>
            <person name="Schurch N."/>
            <person name="Bruggmann R."/>
            <person name="Wittwer M."/>
        </authorList>
    </citation>
    <scope>NUCLEOTIDE SEQUENCE [LARGE SCALE GENOMIC DNA]</scope>
    <source>
        <strain evidence="3 4">ATCC 30894</strain>
    </source>
</reference>
<keyword evidence="4" id="KW-1185">Reference proteome</keyword>
<evidence type="ECO:0000256" key="1">
    <source>
        <dbReference type="SAM" id="MobiDB-lite"/>
    </source>
</evidence>
<organism evidence="3 4">
    <name type="scientific">Naegleria fowleri</name>
    <name type="common">Brain eating amoeba</name>
    <dbReference type="NCBI Taxonomy" id="5763"/>
    <lineage>
        <taxon>Eukaryota</taxon>
        <taxon>Discoba</taxon>
        <taxon>Heterolobosea</taxon>
        <taxon>Tetramitia</taxon>
        <taxon>Eutetramitia</taxon>
        <taxon>Vahlkampfiidae</taxon>
        <taxon>Naegleria</taxon>
    </lineage>
</organism>
<dbReference type="RefSeq" id="XP_044558022.1">
    <property type="nucleotide sequence ID" value="XM_044712378.1"/>
</dbReference>
<dbReference type="VEuPathDB" id="AmoebaDB:NF0100930"/>
<dbReference type="VEuPathDB" id="AmoebaDB:NfTy_092770"/>
<feature type="compositionally biased region" description="Polar residues" evidence="1">
    <location>
        <begin position="41"/>
        <end position="65"/>
    </location>
</feature>
<dbReference type="Proteomes" id="UP000444721">
    <property type="component" value="Unassembled WGS sequence"/>
</dbReference>
<keyword evidence="2" id="KW-0472">Membrane</keyword>
<dbReference type="GeneID" id="68115734"/>
<feature type="compositionally biased region" description="Basic and acidic residues" evidence="1">
    <location>
        <begin position="12"/>
        <end position="26"/>
    </location>
</feature>